<dbReference type="PROSITE" id="PS51352">
    <property type="entry name" value="THIOREDOXIN_2"/>
    <property type="match status" value="1"/>
</dbReference>
<organism evidence="4 5">
    <name type="scientific">Mesobacillus subterraneus</name>
    <dbReference type="NCBI Taxonomy" id="285983"/>
    <lineage>
        <taxon>Bacteria</taxon>
        <taxon>Bacillati</taxon>
        <taxon>Bacillota</taxon>
        <taxon>Bacilli</taxon>
        <taxon>Bacillales</taxon>
        <taxon>Bacillaceae</taxon>
        <taxon>Mesobacillus</taxon>
    </lineage>
</organism>
<name>A0A0D6ZF72_9BACI</name>
<evidence type="ECO:0000256" key="1">
    <source>
        <dbReference type="ARBA" id="ARBA00023157"/>
    </source>
</evidence>
<dbReference type="GO" id="GO:0016491">
    <property type="term" value="F:oxidoreductase activity"/>
    <property type="evidence" value="ECO:0007669"/>
    <property type="project" value="InterPro"/>
</dbReference>
<dbReference type="SUPFAM" id="SSF52833">
    <property type="entry name" value="Thioredoxin-like"/>
    <property type="match status" value="1"/>
</dbReference>
<comment type="caution">
    <text evidence="4">The sequence shown here is derived from an EMBL/GenBank/DDBJ whole genome shotgun (WGS) entry which is preliminary data.</text>
</comment>
<evidence type="ECO:0000313" key="4">
    <source>
        <dbReference type="EMBL" id="KIY23920.1"/>
    </source>
</evidence>
<feature type="region of interest" description="Disordered" evidence="2">
    <location>
        <begin position="28"/>
        <end position="48"/>
    </location>
</feature>
<keyword evidence="5" id="KW-1185">Reference proteome</keyword>
<sequence>MNKNLLSFAILALAVVILVVNIWKPGSTESEKTTPAPTGESVDTTEDIPGAKLSSLREGAEAPDFELKTLGGEIVKLSDYRGKRVILNFWATWCPPCKAEMPHMQNFYEQYNDQGVEILAVNLTSMDKGVEEVQKFVDEYGLTFTIPLDEEGDVGTTYQAYTIPTSYILDENGVITKKVIGPMDEKMMRELTGVK</sequence>
<dbReference type="PATRIC" id="fig|285983.3.peg.16"/>
<dbReference type="InterPro" id="IPR000866">
    <property type="entry name" value="AhpC/TSA"/>
</dbReference>
<feature type="domain" description="Thioredoxin" evidence="3">
    <location>
        <begin position="56"/>
        <end position="195"/>
    </location>
</feature>
<dbReference type="EMBL" id="JXIQ01000001">
    <property type="protein sequence ID" value="KIY23920.1"/>
    <property type="molecule type" value="Genomic_DNA"/>
</dbReference>
<proteinExistence type="predicted"/>
<dbReference type="Proteomes" id="UP000032512">
    <property type="component" value="Unassembled WGS sequence"/>
</dbReference>
<dbReference type="RefSeq" id="WP_044390171.1">
    <property type="nucleotide sequence ID" value="NZ_JXIQ01000001.1"/>
</dbReference>
<dbReference type="OrthoDB" id="25753at2"/>
<dbReference type="AlphaFoldDB" id="A0A0D6ZF72"/>
<dbReference type="InterPro" id="IPR050553">
    <property type="entry name" value="Thioredoxin_ResA/DsbE_sf"/>
</dbReference>
<dbReference type="PROSITE" id="PS00194">
    <property type="entry name" value="THIOREDOXIN_1"/>
    <property type="match status" value="1"/>
</dbReference>
<dbReference type="InterPro" id="IPR013766">
    <property type="entry name" value="Thioredoxin_domain"/>
</dbReference>
<dbReference type="Pfam" id="PF00578">
    <property type="entry name" value="AhpC-TSA"/>
    <property type="match status" value="1"/>
</dbReference>
<reference evidence="4 5" key="1">
    <citation type="submission" date="2015-01" db="EMBL/GenBank/DDBJ databases">
        <title>Draft genome sequences of the supercritical CO2 tolerant bacteria Bacillus subterraneus MITOT1 and Bacillus cereus MIT0214.</title>
        <authorList>
            <person name="Peet K.C."/>
            <person name="Thompson J.R."/>
        </authorList>
    </citation>
    <scope>NUCLEOTIDE SEQUENCE [LARGE SCALE GENOMIC DNA]</scope>
    <source>
        <strain evidence="4 5">MITOT1</strain>
    </source>
</reference>
<evidence type="ECO:0000313" key="5">
    <source>
        <dbReference type="Proteomes" id="UP000032512"/>
    </source>
</evidence>
<dbReference type="PANTHER" id="PTHR42852">
    <property type="entry name" value="THIOL:DISULFIDE INTERCHANGE PROTEIN DSBE"/>
    <property type="match status" value="1"/>
</dbReference>
<protein>
    <recommendedName>
        <fullName evidence="3">Thioredoxin domain-containing protein</fullName>
    </recommendedName>
</protein>
<accession>A0A0D6ZF72</accession>
<keyword evidence="1" id="KW-1015">Disulfide bond</keyword>
<gene>
    <name evidence="4" type="ORF">UB32_00070</name>
</gene>
<evidence type="ECO:0000259" key="3">
    <source>
        <dbReference type="PROSITE" id="PS51352"/>
    </source>
</evidence>
<evidence type="ECO:0000256" key="2">
    <source>
        <dbReference type="SAM" id="MobiDB-lite"/>
    </source>
</evidence>
<dbReference type="CDD" id="cd02966">
    <property type="entry name" value="TlpA_like_family"/>
    <property type="match status" value="1"/>
</dbReference>
<dbReference type="InterPro" id="IPR017937">
    <property type="entry name" value="Thioredoxin_CS"/>
</dbReference>
<dbReference type="Gene3D" id="3.40.30.10">
    <property type="entry name" value="Glutaredoxin"/>
    <property type="match status" value="1"/>
</dbReference>
<dbReference type="GO" id="GO:0016209">
    <property type="term" value="F:antioxidant activity"/>
    <property type="evidence" value="ECO:0007669"/>
    <property type="project" value="InterPro"/>
</dbReference>
<dbReference type="InterPro" id="IPR036249">
    <property type="entry name" value="Thioredoxin-like_sf"/>
</dbReference>
<dbReference type="PANTHER" id="PTHR42852:SF1">
    <property type="entry name" value="THIOREDOXIN-LIKE PROTEIN YNEN"/>
    <property type="match status" value="1"/>
</dbReference>